<keyword evidence="2" id="KW-1185">Reference proteome</keyword>
<dbReference type="Gene3D" id="2.120.10.80">
    <property type="entry name" value="Kelch-type beta propeller"/>
    <property type="match status" value="1"/>
</dbReference>
<protein>
    <recommendedName>
        <fullName evidence="3">Kelch motif family protein</fullName>
    </recommendedName>
</protein>
<reference evidence="1 2" key="1">
    <citation type="journal article" date="2013" name="Curr. Biol.">
        <title>The Genome of the Foraminiferan Reticulomyxa filosa.</title>
        <authorList>
            <person name="Glockner G."/>
            <person name="Hulsmann N."/>
            <person name="Schleicher M."/>
            <person name="Noegel A.A."/>
            <person name="Eichinger L."/>
            <person name="Gallinger C."/>
            <person name="Pawlowski J."/>
            <person name="Sierra R."/>
            <person name="Euteneuer U."/>
            <person name="Pillet L."/>
            <person name="Moustafa A."/>
            <person name="Platzer M."/>
            <person name="Groth M."/>
            <person name="Szafranski K."/>
            <person name="Schliwa M."/>
        </authorList>
    </citation>
    <scope>NUCLEOTIDE SEQUENCE [LARGE SCALE GENOMIC DNA]</scope>
</reference>
<dbReference type="SUPFAM" id="SSF117281">
    <property type="entry name" value="Kelch motif"/>
    <property type="match status" value="1"/>
</dbReference>
<name>X6LN62_RETFI</name>
<proteinExistence type="predicted"/>
<dbReference type="EMBL" id="ASPP01036553">
    <property type="protein sequence ID" value="ETO02165.1"/>
    <property type="molecule type" value="Genomic_DNA"/>
</dbReference>
<sequence>MKYVSVWSNENENEIKKSKEYNKWINFTDNNNNIIHIRTNEEDYCGARAIIGGSNNHLLFITYAKDNIRVFDLNTFQFIKHGILPTNNTIRYHCFILRQKNGCEIIRKKEENKKINEMILFHFSAGLLIEYDEDKNTFQFHNIPVCDYVAKFYRYAYIYINDVILFFGGYRFENKEIMSKSFCKYFIQDNTWTIFKNVLPIQLRDSFGILNENNTEIHLIGGASNNWNVQQTHIHAKVCELKNSENLVIF</sequence>
<feature type="non-terminal residue" evidence="1">
    <location>
        <position position="250"/>
    </location>
</feature>
<gene>
    <name evidence="1" type="ORF">RFI_35271</name>
</gene>
<evidence type="ECO:0008006" key="3">
    <source>
        <dbReference type="Google" id="ProtNLM"/>
    </source>
</evidence>
<evidence type="ECO:0000313" key="2">
    <source>
        <dbReference type="Proteomes" id="UP000023152"/>
    </source>
</evidence>
<dbReference type="AlphaFoldDB" id="X6LN62"/>
<dbReference type="Proteomes" id="UP000023152">
    <property type="component" value="Unassembled WGS sequence"/>
</dbReference>
<accession>X6LN62</accession>
<organism evidence="1 2">
    <name type="scientific">Reticulomyxa filosa</name>
    <dbReference type="NCBI Taxonomy" id="46433"/>
    <lineage>
        <taxon>Eukaryota</taxon>
        <taxon>Sar</taxon>
        <taxon>Rhizaria</taxon>
        <taxon>Retaria</taxon>
        <taxon>Foraminifera</taxon>
        <taxon>Monothalamids</taxon>
        <taxon>Reticulomyxidae</taxon>
        <taxon>Reticulomyxa</taxon>
    </lineage>
</organism>
<dbReference type="OrthoDB" id="432528at2759"/>
<comment type="caution">
    <text evidence="1">The sequence shown here is derived from an EMBL/GenBank/DDBJ whole genome shotgun (WGS) entry which is preliminary data.</text>
</comment>
<evidence type="ECO:0000313" key="1">
    <source>
        <dbReference type="EMBL" id="ETO02165.1"/>
    </source>
</evidence>
<dbReference type="InterPro" id="IPR015915">
    <property type="entry name" value="Kelch-typ_b-propeller"/>
</dbReference>